<dbReference type="EMBL" id="FORX01000014">
    <property type="protein sequence ID" value="SFK09529.1"/>
    <property type="molecule type" value="Genomic_DNA"/>
</dbReference>
<dbReference type="AlphaFoldDB" id="A0A1I3WQS7"/>
<keyword evidence="1" id="KW-0408">Iron</keyword>
<dbReference type="InterPro" id="IPR036280">
    <property type="entry name" value="Multihaem_cyt_sf"/>
</dbReference>
<dbReference type="InterPro" id="IPR006311">
    <property type="entry name" value="TAT_signal"/>
</dbReference>
<evidence type="ECO:0000313" key="2">
    <source>
        <dbReference type="EMBL" id="SFK09529.1"/>
    </source>
</evidence>
<dbReference type="Proteomes" id="UP000198635">
    <property type="component" value="Unassembled WGS sequence"/>
</dbReference>
<evidence type="ECO:0000313" key="3">
    <source>
        <dbReference type="Proteomes" id="UP000198635"/>
    </source>
</evidence>
<reference evidence="3" key="1">
    <citation type="submission" date="2016-10" db="EMBL/GenBank/DDBJ databases">
        <authorList>
            <person name="Varghese N."/>
            <person name="Submissions S."/>
        </authorList>
    </citation>
    <scope>NUCLEOTIDE SEQUENCE [LARGE SCALE GENOMIC DNA]</scope>
    <source>
        <strain evidence="3">DSM 5918</strain>
    </source>
</reference>
<dbReference type="PROSITE" id="PS51318">
    <property type="entry name" value="TAT"/>
    <property type="match status" value="1"/>
</dbReference>
<dbReference type="InterPro" id="IPR010181">
    <property type="entry name" value="CGCAxxGCC_motif"/>
</dbReference>
<sequence length="276" mass="30016">MNEITSRRQFLRQSFKYGAAATAGAAVAATGLQAIAPHKLFAASPQTHAWPWPYAKLDPEFCRKLGHDSYWSGKGCSYAGFHPIITALRAEVGGPYYNIPTELMIYGHGGGVGWGMLCGALNGAAAAISLVCEKKTADMLVNELFAWYSETMLPTDLSNQYAVEKKYGINKCDQIIPPCKSGSPLCHVSSTNWCMTTGEEITCADRKERCARLTGDSVAYAIQILNDNYDKKFKPLYAQSTTATNCNSCHGEKGTHVNVLSKMNCIQCHGDPHQGS</sequence>
<protein>
    <submittedName>
        <fullName evidence="2">Putative redox-active protein (C_GCAxxG_C_C)</fullName>
    </submittedName>
</protein>
<keyword evidence="1" id="KW-0411">Iron-sulfur</keyword>
<keyword evidence="1" id="KW-0479">Metal-binding</keyword>
<proteinExistence type="predicted"/>
<dbReference type="GO" id="GO:0051536">
    <property type="term" value="F:iron-sulfur cluster binding"/>
    <property type="evidence" value="ECO:0007669"/>
    <property type="project" value="UniProtKB-KW"/>
</dbReference>
<organism evidence="2 3">
    <name type="scientific">Desulfomicrobium apsheronum</name>
    <dbReference type="NCBI Taxonomy" id="52560"/>
    <lineage>
        <taxon>Bacteria</taxon>
        <taxon>Pseudomonadati</taxon>
        <taxon>Thermodesulfobacteriota</taxon>
        <taxon>Desulfovibrionia</taxon>
        <taxon>Desulfovibrionales</taxon>
        <taxon>Desulfomicrobiaceae</taxon>
        <taxon>Desulfomicrobium</taxon>
    </lineage>
</organism>
<dbReference type="OrthoDB" id="5430146at2"/>
<gene>
    <name evidence="2" type="ORF">SAMN04488082_1145</name>
</gene>
<accession>A0A1I3WQS7</accession>
<name>A0A1I3WQS7_9BACT</name>
<dbReference type="RefSeq" id="WP_092376387.1">
    <property type="nucleotide sequence ID" value="NZ_FORX01000014.1"/>
</dbReference>
<dbReference type="STRING" id="52560.SAMN04488082_1145"/>
<dbReference type="SUPFAM" id="SSF48695">
    <property type="entry name" value="Multiheme cytochromes"/>
    <property type="match status" value="1"/>
</dbReference>
<evidence type="ECO:0000256" key="1">
    <source>
        <dbReference type="ARBA" id="ARBA00023014"/>
    </source>
</evidence>
<keyword evidence="3" id="KW-1185">Reference proteome</keyword>
<dbReference type="Pfam" id="PF09719">
    <property type="entry name" value="C_GCAxxG_C_C"/>
    <property type="match status" value="1"/>
</dbReference>